<name>A0A7W9KGV2_9PSEU</name>
<dbReference type="RefSeq" id="WP_184862814.1">
    <property type="nucleotide sequence ID" value="NZ_BAAAWY010000003.1"/>
</dbReference>
<comment type="caution">
    <text evidence="1">The sequence shown here is derived from an EMBL/GenBank/DDBJ whole genome shotgun (WGS) entry which is preliminary data.</text>
</comment>
<proteinExistence type="predicted"/>
<gene>
    <name evidence="1" type="ORF">BJ998_003408</name>
</gene>
<reference evidence="1 2" key="1">
    <citation type="submission" date="2020-08" db="EMBL/GenBank/DDBJ databases">
        <title>Sequencing the genomes of 1000 actinobacteria strains.</title>
        <authorList>
            <person name="Klenk H.-P."/>
        </authorList>
    </citation>
    <scope>NUCLEOTIDE SEQUENCE [LARGE SCALE GENOMIC DNA]</scope>
    <source>
        <strain evidence="1 2">DSM 43851</strain>
    </source>
</reference>
<evidence type="ECO:0008006" key="3">
    <source>
        <dbReference type="Google" id="ProtNLM"/>
    </source>
</evidence>
<sequence length="388" mass="40743">MQRNGWLVAAAATGVVMVLVAVVAGGSDAESHAQPGDLPPLGQPVVVQEPGGGEPLNYGETAAYDACALLSTRTLGDQGVRIDPGSSFIDSHLDGDVPADAAVPQGGLDSISNCRYTLIGGDELNVTVQQTPFTTADKVDQTRAWPLQNNAVVRHDRGLEVSSYRDGAGWTTVIGRPKLAVAINFDLRRPVYGERDQHQFVLDVTRAVVDAVVAGPAGPAVYRHTGPFTGVKSPCLLLSSDAFQQAYPGGPSALVLEYADAGFATVPQGNGETGLRTSTSCVRSNVVPDGSLGPRYREIRLDMTVWDKPQWTVQHDRTDCGGSAVTLGVTLGDGAACLTDSGPSTWNLSFRAGRSVITISTGGVVAGDRETVKRLLTPVARTVVARLR</sequence>
<evidence type="ECO:0000313" key="1">
    <source>
        <dbReference type="EMBL" id="MBB5892212.1"/>
    </source>
</evidence>
<accession>A0A7W9KGV2</accession>
<dbReference type="Proteomes" id="UP000585638">
    <property type="component" value="Unassembled WGS sequence"/>
</dbReference>
<keyword evidence="2" id="KW-1185">Reference proteome</keyword>
<organism evidence="1 2">
    <name type="scientific">Kutzneria kofuensis</name>
    <dbReference type="NCBI Taxonomy" id="103725"/>
    <lineage>
        <taxon>Bacteria</taxon>
        <taxon>Bacillati</taxon>
        <taxon>Actinomycetota</taxon>
        <taxon>Actinomycetes</taxon>
        <taxon>Pseudonocardiales</taxon>
        <taxon>Pseudonocardiaceae</taxon>
        <taxon>Kutzneria</taxon>
    </lineage>
</organism>
<dbReference type="AlphaFoldDB" id="A0A7W9KGV2"/>
<evidence type="ECO:0000313" key="2">
    <source>
        <dbReference type="Proteomes" id="UP000585638"/>
    </source>
</evidence>
<dbReference type="EMBL" id="JACHIR010000001">
    <property type="protein sequence ID" value="MBB5892212.1"/>
    <property type="molecule type" value="Genomic_DNA"/>
</dbReference>
<protein>
    <recommendedName>
        <fullName evidence="3">DUF3558 domain-containing protein</fullName>
    </recommendedName>
</protein>